<reference evidence="2 3" key="1">
    <citation type="submission" date="2005-03" db="EMBL/GenBank/DDBJ databases">
        <title>Brevibacillus brevis strain 47, complete genome.</title>
        <authorList>
            <person name="Hosoyama A."/>
            <person name="Yamada R."/>
            <person name="Hongo Y."/>
            <person name="Terui Y."/>
            <person name="Ankai A."/>
            <person name="Masuyama W."/>
            <person name="Sekiguchi M."/>
            <person name="Takeda T."/>
            <person name="Asano K."/>
            <person name="Ohji S."/>
            <person name="Ichikawa N."/>
            <person name="Narita S."/>
            <person name="Aoki N."/>
            <person name="Miura H."/>
            <person name="Matsushita S."/>
            <person name="Sekigawa T."/>
            <person name="Yamagata H."/>
            <person name="Yoshikawa H."/>
            <person name="Udaka S."/>
            <person name="Tanikawa S."/>
            <person name="Fujita N."/>
        </authorList>
    </citation>
    <scope>NUCLEOTIDE SEQUENCE [LARGE SCALE GENOMIC DNA]</scope>
    <source>
        <strain evidence="3">47 / JCM 6285 / NBRC 100599</strain>
    </source>
</reference>
<accession>C0Z676</accession>
<dbReference type="EMBL" id="AP008955">
    <property type="protein sequence ID" value="BAH42033.1"/>
    <property type="molecule type" value="Genomic_DNA"/>
</dbReference>
<dbReference type="AlphaFoldDB" id="C0Z676"/>
<evidence type="ECO:0000313" key="2">
    <source>
        <dbReference type="EMBL" id="BAH42033.1"/>
    </source>
</evidence>
<keyword evidence="1" id="KW-1133">Transmembrane helix</keyword>
<keyword evidence="3" id="KW-1185">Reference proteome</keyword>
<gene>
    <name evidence="2" type="ordered locus">BBR47_10560</name>
</gene>
<evidence type="ECO:0000313" key="3">
    <source>
        <dbReference type="Proteomes" id="UP000001877"/>
    </source>
</evidence>
<dbReference type="RefSeq" id="WP_012684786.1">
    <property type="nucleotide sequence ID" value="NC_012491.1"/>
</dbReference>
<dbReference type="InterPro" id="IPR031616">
    <property type="entry name" value="BsrE-like"/>
</dbReference>
<name>C0Z676_BREBN</name>
<proteinExistence type="predicted"/>
<dbReference type="HOGENOM" id="CLU_205161_6_1_9"/>
<sequence>MVTNETLGLLFQFGLFLVALIGLVVTLTKKK</sequence>
<evidence type="ECO:0008006" key="4">
    <source>
        <dbReference type="Google" id="ProtNLM"/>
    </source>
</evidence>
<protein>
    <recommendedName>
        <fullName evidence="4">Holin-like toxin</fullName>
    </recommendedName>
</protein>
<keyword evidence="1" id="KW-0812">Transmembrane</keyword>
<feature type="transmembrane region" description="Helical" evidence="1">
    <location>
        <begin position="6"/>
        <end position="27"/>
    </location>
</feature>
<organism evidence="2 3">
    <name type="scientific">Brevibacillus brevis (strain 47 / JCM 6285 / NBRC 100599)</name>
    <dbReference type="NCBI Taxonomy" id="358681"/>
    <lineage>
        <taxon>Bacteria</taxon>
        <taxon>Bacillati</taxon>
        <taxon>Bacillota</taxon>
        <taxon>Bacilli</taxon>
        <taxon>Bacillales</taxon>
        <taxon>Paenibacillaceae</taxon>
        <taxon>Brevibacillus</taxon>
    </lineage>
</organism>
<evidence type="ECO:0000256" key="1">
    <source>
        <dbReference type="SAM" id="Phobius"/>
    </source>
</evidence>
<keyword evidence="1" id="KW-0472">Membrane</keyword>
<dbReference type="KEGG" id="bbe:BBR47_10560"/>
<dbReference type="Proteomes" id="UP000001877">
    <property type="component" value="Chromosome"/>
</dbReference>
<dbReference type="GeneID" id="95754824"/>
<dbReference type="Pfam" id="PF16935">
    <property type="entry name" value="Hol_Tox"/>
    <property type="match status" value="1"/>
</dbReference>